<keyword evidence="3" id="KW-0143">Chaperone</keyword>
<feature type="region of interest" description="Disordered" evidence="4">
    <location>
        <begin position="577"/>
        <end position="604"/>
    </location>
</feature>
<gene>
    <name evidence="5" type="ORF">ADUPG1_009647</name>
</gene>
<dbReference type="Gene3D" id="3.90.640.10">
    <property type="entry name" value="Actin, Chain A, domain 4"/>
    <property type="match status" value="1"/>
</dbReference>
<dbReference type="InterPro" id="IPR013126">
    <property type="entry name" value="Hsp_70_fam"/>
</dbReference>
<comment type="caution">
    <text evidence="5">The sequence shown here is derived from an EMBL/GenBank/DDBJ whole genome shotgun (WGS) entry which is preliminary data.</text>
</comment>
<organism evidence="5 6">
    <name type="scientific">Aduncisulcus paluster</name>
    <dbReference type="NCBI Taxonomy" id="2918883"/>
    <lineage>
        <taxon>Eukaryota</taxon>
        <taxon>Metamonada</taxon>
        <taxon>Carpediemonas-like organisms</taxon>
        <taxon>Aduncisulcus</taxon>
    </lineage>
</organism>
<accession>A0ABQ5KWA2</accession>
<protein>
    <submittedName>
        <fullName evidence="5">Heat shock protein 70 family like protein</fullName>
    </submittedName>
</protein>
<sequence length="913" mass="102258">MHFTIKDGIRVIGGDAKALNEKDPNEVIKNFSSYILPSSDPNMPPQFDNVSYIDNHRPSSTPLSDAPTNVNKAAEYAIYTLNDSTDGTENEHVSAFTIASALFDELFSELDHEASVFLITPPHNSLEENIALKQALEQAGMNVISSIPSPVAVAATHAKSNLTTYAQGGSELLYVVDVGGHTTDLSVVHIGQDVPPPEAKGRDAETGVLIRLIASASVKTGGQELTEALTRYVIEKHLEEEKNEDNISKLSSFLENSPLYATSSLTSLLLSACEKAKTVLSANTHTVVRVNADGVNLKVKVKKEELEELVKDIYIEDIVRLVNSLEDKAGRVIPFCSQAEYEEELERLKKPKKKNFSLLRLIGFGDDESSEDVPQCPQPLSSLPLLLMGGGSRVPSLQVILQTVAHLGREERNAILAEVSNDDFDGDVSFSVDMDSLPPLLKTVNTDEAAVIGGLLIGSNEVRGYRMRYRVRTQTLGDPIEMGVCSSSLLQDFEDEVFDSEKKKESYTSFIPQLSDGRMELSDLFTCFDNSPDTDEAAVDGLVFLPYTKTITMRMVRVERERLVSRDREIEVEEEYEYEETIEKEEEEESLEEEKEGEEEKEVVKETRTVTGTRTVKKTITEKQKEVVPEFVSMFTLASTGSLSVCQVTGPPVSVLQDLVNPSYLEELGRFEQPDYTDFTADVKVGLRIGVGNVEIFKNGKGRVVYPDNSESEEEKHQKKFRADITCVSYSPVSTFISNSNSSFILPFSPIPPSTLKHSRKFINSLKAIEKANDNTENTLNDLEAQMYSLGDIEYDDEIISVSTEEERESVSAEVEEILEWLDDIMFEPNCHVSCAGESECTVDCLEKLKNEALEKKKSIDKKVNVWVKKLKKIQREEERKRKEMERKEEELRKEMEREEEKGKDMENEEQNR</sequence>
<feature type="compositionally biased region" description="Acidic residues" evidence="4">
    <location>
        <begin position="577"/>
        <end position="601"/>
    </location>
</feature>
<dbReference type="PANTHER" id="PTHR45639">
    <property type="entry name" value="HSC70CB, ISOFORM G-RELATED"/>
    <property type="match status" value="1"/>
</dbReference>
<evidence type="ECO:0000256" key="1">
    <source>
        <dbReference type="ARBA" id="ARBA00022741"/>
    </source>
</evidence>
<keyword evidence="5" id="KW-0346">Stress response</keyword>
<dbReference type="SUPFAM" id="SSF53067">
    <property type="entry name" value="Actin-like ATPase domain"/>
    <property type="match status" value="1"/>
</dbReference>
<evidence type="ECO:0000256" key="2">
    <source>
        <dbReference type="ARBA" id="ARBA00022840"/>
    </source>
</evidence>
<feature type="region of interest" description="Disordered" evidence="4">
    <location>
        <begin position="876"/>
        <end position="913"/>
    </location>
</feature>
<name>A0ABQ5KWA2_9EUKA</name>
<proteinExistence type="predicted"/>
<evidence type="ECO:0000256" key="3">
    <source>
        <dbReference type="ARBA" id="ARBA00023186"/>
    </source>
</evidence>
<dbReference type="PANTHER" id="PTHR45639:SF3">
    <property type="entry name" value="HYPOXIA UP-REGULATED PROTEIN 1"/>
    <property type="match status" value="1"/>
</dbReference>
<keyword evidence="6" id="KW-1185">Reference proteome</keyword>
<dbReference type="Gene3D" id="3.30.30.30">
    <property type="match status" value="1"/>
</dbReference>
<dbReference type="InterPro" id="IPR043129">
    <property type="entry name" value="ATPase_NBD"/>
</dbReference>
<dbReference type="Gene3D" id="3.30.420.40">
    <property type="match status" value="2"/>
</dbReference>
<evidence type="ECO:0000256" key="4">
    <source>
        <dbReference type="SAM" id="MobiDB-lite"/>
    </source>
</evidence>
<keyword evidence="1" id="KW-0547">Nucleotide-binding</keyword>
<evidence type="ECO:0000313" key="5">
    <source>
        <dbReference type="EMBL" id="GKT36740.1"/>
    </source>
</evidence>
<dbReference type="Proteomes" id="UP001057375">
    <property type="component" value="Unassembled WGS sequence"/>
</dbReference>
<dbReference type="EMBL" id="BQXS01011290">
    <property type="protein sequence ID" value="GKT36740.1"/>
    <property type="molecule type" value="Genomic_DNA"/>
</dbReference>
<keyword evidence="2" id="KW-0067">ATP-binding</keyword>
<reference evidence="5" key="1">
    <citation type="submission" date="2022-03" db="EMBL/GenBank/DDBJ databases">
        <title>Draft genome sequence of Aduncisulcus paluster, a free-living microaerophilic Fornicata.</title>
        <authorList>
            <person name="Yuyama I."/>
            <person name="Kume K."/>
            <person name="Tamura T."/>
            <person name="Inagaki Y."/>
            <person name="Hashimoto T."/>
        </authorList>
    </citation>
    <scope>NUCLEOTIDE SEQUENCE</scope>
    <source>
        <strain evidence="5">NY0171</strain>
    </source>
</reference>
<evidence type="ECO:0000313" key="6">
    <source>
        <dbReference type="Proteomes" id="UP001057375"/>
    </source>
</evidence>